<evidence type="ECO:0000313" key="1">
    <source>
        <dbReference type="EMBL" id="CUS51481.1"/>
    </source>
</evidence>
<accession>A0A160TTU2</accession>
<dbReference type="PANTHER" id="PTHR35399:SF4">
    <property type="entry name" value="MEMBRANE PROTEIN"/>
    <property type="match status" value="1"/>
</dbReference>
<dbReference type="InterPro" id="IPR008557">
    <property type="entry name" value="PhoX"/>
</dbReference>
<dbReference type="EMBL" id="CZRL01000064">
    <property type="protein sequence ID" value="CUS51481.1"/>
    <property type="molecule type" value="Genomic_DNA"/>
</dbReference>
<evidence type="ECO:0008006" key="2">
    <source>
        <dbReference type="Google" id="ProtNLM"/>
    </source>
</evidence>
<dbReference type="AlphaFoldDB" id="A0A160TTU2"/>
<organism evidence="1">
    <name type="scientific">hydrothermal vent metagenome</name>
    <dbReference type="NCBI Taxonomy" id="652676"/>
    <lineage>
        <taxon>unclassified sequences</taxon>
        <taxon>metagenomes</taxon>
        <taxon>ecological metagenomes</taxon>
    </lineage>
</organism>
<dbReference type="Pfam" id="PF05787">
    <property type="entry name" value="PhoX"/>
    <property type="match status" value="1"/>
</dbReference>
<dbReference type="PANTHER" id="PTHR35399">
    <property type="entry name" value="SLR8030 PROTEIN"/>
    <property type="match status" value="1"/>
</dbReference>
<sequence length="408" mass="43831">MLTSGVTLIAAGSALAWLYNRPRSIDSLRDLLIDPNGILDLPSGYSYHILERAGALMSDGNPVPDAPDGMGCFPGANGQWILVRNHEIREGQTADSILAYDPERAGGVSRVVVDAKSGERLSSNLLLTGTSRNCAGGPCTEGWLSCEEIDEPNHGYVFLCDPTAHSLQPPRRLTSLGRFAHEAAAVDPETGITYLTEDATDSAIYRYVPENPNRPFSDGTLQALKIADTDHADLSTNRRIGDRLSVDWITIDHPQAQSTPTRHQAQAQGAAVLSRGEGMWSGPRGIHLASTDGGPIQRGQIFHLDIARSGGKDHLSLVAQAEDDNTMANPDNITINPRGDVYVAEDGSPPNLVWQMKPSGEMLTVARNALNDGSSEFAGLCFSPDGNWMFANLQKEGLTLAIHGPFNS</sequence>
<dbReference type="SUPFAM" id="SSF63829">
    <property type="entry name" value="Calcium-dependent phosphotriesterase"/>
    <property type="match status" value="1"/>
</dbReference>
<proteinExistence type="predicted"/>
<name>A0A160TTU2_9ZZZZ</name>
<gene>
    <name evidence="1" type="ORF">MGWOODY_XGa2316</name>
</gene>
<reference evidence="1" key="1">
    <citation type="submission" date="2015-10" db="EMBL/GenBank/DDBJ databases">
        <authorList>
            <person name="Gilbert D.G."/>
        </authorList>
    </citation>
    <scope>NUCLEOTIDE SEQUENCE</scope>
</reference>
<protein>
    <recommendedName>
        <fullName evidence="2">Phosphatase</fullName>
    </recommendedName>
</protein>